<dbReference type="AlphaFoldDB" id="A0A6L5WHU3"/>
<organism evidence="2 3">
    <name type="scientific">Campylobacter portucalensis</name>
    <dbReference type="NCBI Taxonomy" id="2608384"/>
    <lineage>
        <taxon>Bacteria</taxon>
        <taxon>Pseudomonadati</taxon>
        <taxon>Campylobacterota</taxon>
        <taxon>Epsilonproteobacteria</taxon>
        <taxon>Campylobacterales</taxon>
        <taxon>Campylobacteraceae</taxon>
        <taxon>Campylobacter</taxon>
    </lineage>
</organism>
<dbReference type="RefSeq" id="WP_154570079.1">
    <property type="nucleotide sequence ID" value="NZ_VWSJ01000002.1"/>
</dbReference>
<keyword evidence="1" id="KW-1133">Transmembrane helix</keyword>
<evidence type="ECO:0000256" key="1">
    <source>
        <dbReference type="SAM" id="Phobius"/>
    </source>
</evidence>
<reference evidence="2 3" key="2">
    <citation type="submission" date="2020-03" db="EMBL/GenBank/DDBJ databases">
        <title>Campylobacter portucalensis sp. nov., a new species of Campylobacter isolated from the reproductive tract of bulls.</title>
        <authorList>
            <person name="Silva M.F."/>
            <person name="Pereira G."/>
            <person name="Carneiro C."/>
            <person name="Hemphill A."/>
            <person name="Mateus L."/>
            <person name="Lopes-Da-Costa L."/>
            <person name="Silva E."/>
        </authorList>
    </citation>
    <scope>NUCLEOTIDE SEQUENCE [LARGE SCALE GENOMIC DNA]</scope>
    <source>
        <strain evidence="2 3">FMV-PI01</strain>
    </source>
</reference>
<keyword evidence="1" id="KW-0812">Transmembrane</keyword>
<sequence length="377" mass="44549">MKISYIKFIKAIIIALILAIFLPRIIDTIFAQKSHKANVYYSEIYDEFIVQTHNPNLKKSFYLKNGDENLTLDEYLEALPFNHYNYLISKNKFPFLEWANSDKIKKHSQRFSLKPEIYNQKKLPVFTIFESNPKYLKLGYNKFALSGDGDKLIFTDLTTLKIDENLSTIFTKALKEKDFIFPIKNHYSNPITKKPFDEGVFLKDSKDEIYHLKMINSHPFVRKTRLKDIDFILVDEKIQREFYGLAITKDNKINLISYDDYKLINLPFASYNPKKDSFKLSITPLSKSISISSEDKIYSYHLDDEFKPIKSFVYEINQNKKAKFIKDLFLPFELILDSSYAYKFKFANFSLFGFILNIILFGVMFYFLKDKNIKFKS</sequence>
<reference evidence="2 3" key="1">
    <citation type="submission" date="2019-09" db="EMBL/GenBank/DDBJ databases">
        <authorList>
            <person name="Silva M."/>
            <person name="Pereira G."/>
            <person name="Lopes-Da-Costa L."/>
            <person name="Silva E."/>
        </authorList>
    </citation>
    <scope>NUCLEOTIDE SEQUENCE [LARGE SCALE GENOMIC DNA]</scope>
    <source>
        <strain evidence="2 3">FMV-PI01</strain>
    </source>
</reference>
<keyword evidence="3" id="KW-1185">Reference proteome</keyword>
<feature type="transmembrane region" description="Helical" evidence="1">
    <location>
        <begin position="346"/>
        <end position="368"/>
    </location>
</feature>
<dbReference type="EMBL" id="VWSJ01000002">
    <property type="protein sequence ID" value="MSN95807.1"/>
    <property type="molecule type" value="Genomic_DNA"/>
</dbReference>
<protein>
    <submittedName>
        <fullName evidence="2">DUF4857 domain-containing protein</fullName>
    </submittedName>
</protein>
<evidence type="ECO:0000313" key="3">
    <source>
        <dbReference type="Proteomes" id="UP000476338"/>
    </source>
</evidence>
<dbReference type="InterPro" id="IPR032333">
    <property type="entry name" value="DUF4857"/>
</dbReference>
<proteinExistence type="predicted"/>
<name>A0A6L5WHU3_9BACT</name>
<comment type="caution">
    <text evidence="2">The sequence shown here is derived from an EMBL/GenBank/DDBJ whole genome shotgun (WGS) entry which is preliminary data.</text>
</comment>
<accession>A0A6L5WHU3</accession>
<evidence type="ECO:0000313" key="2">
    <source>
        <dbReference type="EMBL" id="MSN95807.1"/>
    </source>
</evidence>
<gene>
    <name evidence="2" type="ORF">F1B92_01115</name>
</gene>
<dbReference type="Pfam" id="PF16149">
    <property type="entry name" value="DUF4857"/>
    <property type="match status" value="1"/>
</dbReference>
<keyword evidence="1" id="KW-0472">Membrane</keyword>
<dbReference type="Proteomes" id="UP000476338">
    <property type="component" value="Unassembled WGS sequence"/>
</dbReference>